<comment type="similarity">
    <text evidence="2">Belongs to the binding-protein-dependent transport system permease family. FecCD subfamily.</text>
</comment>
<evidence type="ECO:0000256" key="8">
    <source>
        <dbReference type="ARBA" id="ARBA00023004"/>
    </source>
</evidence>
<dbReference type="Proteomes" id="UP000051010">
    <property type="component" value="Unassembled WGS sequence"/>
</dbReference>
<dbReference type="PANTHER" id="PTHR30472:SF21">
    <property type="entry name" value="HEME-IRON TRANSPORT SYSTEM PERMEASE PROTEIN ISDF-RELATED"/>
    <property type="match status" value="1"/>
</dbReference>
<keyword evidence="8" id="KW-0408">Iron</keyword>
<feature type="transmembrane region" description="Helical" evidence="13">
    <location>
        <begin position="141"/>
        <end position="159"/>
    </location>
</feature>
<evidence type="ECO:0000256" key="11">
    <source>
        <dbReference type="ARBA" id="ARBA00031149"/>
    </source>
</evidence>
<dbReference type="InterPro" id="IPR000522">
    <property type="entry name" value="ABC_transptr_permease_BtuC"/>
</dbReference>
<feature type="transmembrane region" description="Helical" evidence="13">
    <location>
        <begin position="7"/>
        <end position="28"/>
    </location>
</feature>
<feature type="transmembrane region" description="Helical" evidence="13">
    <location>
        <begin position="179"/>
        <end position="202"/>
    </location>
</feature>
<feature type="transmembrane region" description="Helical" evidence="13">
    <location>
        <begin position="214"/>
        <end position="230"/>
    </location>
</feature>
<evidence type="ECO:0000256" key="12">
    <source>
        <dbReference type="ARBA" id="ARBA00031465"/>
    </source>
</evidence>
<evidence type="ECO:0000313" key="15">
    <source>
        <dbReference type="Proteomes" id="UP000051010"/>
    </source>
</evidence>
<evidence type="ECO:0000256" key="4">
    <source>
        <dbReference type="ARBA" id="ARBA00022448"/>
    </source>
</evidence>
<comment type="subcellular location">
    <subcellularLocation>
        <location evidence="1">Cell membrane</location>
        <topology evidence="1">Multi-pass membrane protein</topology>
    </subcellularLocation>
</comment>
<gene>
    <name evidence="14" type="ORF">FD47_GL002802</name>
</gene>
<proteinExistence type="inferred from homology"/>
<evidence type="ECO:0000256" key="3">
    <source>
        <dbReference type="ARBA" id="ARBA00018524"/>
    </source>
</evidence>
<dbReference type="Pfam" id="PF01032">
    <property type="entry name" value="FecCD"/>
    <property type="match status" value="1"/>
</dbReference>
<comment type="function">
    <text evidence="10">Part of the binding-protein-dependent transport system for heme-iron. Responsible for the translocation of the substrate across the membrane.</text>
</comment>
<organism evidence="14 15">
    <name type="scientific">Lentilactobacillus parafarraginis DSM 18390 = JCM 14109</name>
    <dbReference type="NCBI Taxonomy" id="1423786"/>
    <lineage>
        <taxon>Bacteria</taxon>
        <taxon>Bacillati</taxon>
        <taxon>Bacillota</taxon>
        <taxon>Bacilli</taxon>
        <taxon>Lactobacillales</taxon>
        <taxon>Lactobacillaceae</taxon>
        <taxon>Lentilactobacillus</taxon>
    </lineage>
</organism>
<evidence type="ECO:0000256" key="9">
    <source>
        <dbReference type="ARBA" id="ARBA00023136"/>
    </source>
</evidence>
<comment type="caution">
    <text evidence="14">The sequence shown here is derived from an EMBL/GenBank/DDBJ whole genome shotgun (WGS) entry which is preliminary data.</text>
</comment>
<evidence type="ECO:0000256" key="7">
    <source>
        <dbReference type="ARBA" id="ARBA00022989"/>
    </source>
</evidence>
<dbReference type="Gene3D" id="1.10.3470.10">
    <property type="entry name" value="ABC transporter involved in vitamin B12 uptake, BtuC"/>
    <property type="match status" value="1"/>
</dbReference>
<evidence type="ECO:0000313" key="14">
    <source>
        <dbReference type="EMBL" id="KRM44922.1"/>
    </source>
</evidence>
<name>A0A0R1YSE6_9LACO</name>
<evidence type="ECO:0000256" key="5">
    <source>
        <dbReference type="ARBA" id="ARBA00022475"/>
    </source>
</evidence>
<dbReference type="PATRIC" id="fig|1423786.4.peg.2946"/>
<keyword evidence="4" id="KW-0813">Transport</keyword>
<feature type="transmembrane region" description="Helical" evidence="13">
    <location>
        <begin position="292"/>
        <end position="310"/>
    </location>
</feature>
<dbReference type="RefSeq" id="WP_054732955.1">
    <property type="nucleotide sequence ID" value="NZ_AZFZ01000008.1"/>
</dbReference>
<feature type="transmembrane region" description="Helical" evidence="13">
    <location>
        <begin position="263"/>
        <end position="286"/>
    </location>
</feature>
<evidence type="ECO:0000256" key="10">
    <source>
        <dbReference type="ARBA" id="ARBA00025320"/>
    </source>
</evidence>
<evidence type="ECO:0000256" key="13">
    <source>
        <dbReference type="SAM" id="Phobius"/>
    </source>
</evidence>
<keyword evidence="6 13" id="KW-0812">Transmembrane</keyword>
<evidence type="ECO:0000256" key="1">
    <source>
        <dbReference type="ARBA" id="ARBA00004651"/>
    </source>
</evidence>
<feature type="transmembrane region" description="Helical" evidence="13">
    <location>
        <begin position="56"/>
        <end position="76"/>
    </location>
</feature>
<feature type="transmembrane region" description="Helical" evidence="13">
    <location>
        <begin position="88"/>
        <end position="106"/>
    </location>
</feature>
<dbReference type="CDD" id="cd06550">
    <property type="entry name" value="TM_ABC_iron-siderophores_like"/>
    <property type="match status" value="1"/>
</dbReference>
<dbReference type="SUPFAM" id="SSF81345">
    <property type="entry name" value="ABC transporter involved in vitamin B12 uptake, BtuC"/>
    <property type="match status" value="1"/>
</dbReference>
<dbReference type="GO" id="GO:0005886">
    <property type="term" value="C:plasma membrane"/>
    <property type="evidence" value="ECO:0007669"/>
    <property type="project" value="UniProtKB-SubCell"/>
</dbReference>
<keyword evidence="5" id="KW-1003">Cell membrane</keyword>
<dbReference type="AlphaFoldDB" id="A0A0R1YSE6"/>
<feature type="transmembrane region" description="Helical" evidence="13">
    <location>
        <begin position="236"/>
        <end position="256"/>
    </location>
</feature>
<accession>A0A0R1YSE6</accession>
<sequence length="318" mass="34506">MTKREAFWYTVIILLLVITVLIALMVGATPLTLSQVWQAFSGHDSNNLATLSQIRLPRIVASLISGAMLAVAGALSQAAFHNYLADPSILGVTNVGSFLILIASFFLPSLYFGKLVFALIGGILTLLFLTSRSILQHSYKLIIIGVTISLTFSGFQQLFSGESLVSTNSFNGITWSDTITVFIIRLIGLAAAILLSPWANYLKMSNQQLETRGISARLIRICLLGLVVWLSSGVTAAVGVVPFIGIIVPNIVRFLVGRDYQTIVPLSMLMGAWLLLVADTIGRTVILPGEMPVATILTVVGGPFLIWLLWRQQFNAIK</sequence>
<protein>
    <recommendedName>
        <fullName evidence="3">Probable heme-iron transport system permease protein IsdF</fullName>
    </recommendedName>
    <alternativeName>
        <fullName evidence="12">Iron-regulated surface determinant protein F</fullName>
    </alternativeName>
    <alternativeName>
        <fullName evidence="11">Staphylococcal iron-regulated protein G</fullName>
    </alternativeName>
</protein>
<keyword evidence="7 13" id="KW-1133">Transmembrane helix</keyword>
<dbReference type="GO" id="GO:0022857">
    <property type="term" value="F:transmembrane transporter activity"/>
    <property type="evidence" value="ECO:0007669"/>
    <property type="project" value="InterPro"/>
</dbReference>
<feature type="transmembrane region" description="Helical" evidence="13">
    <location>
        <begin position="112"/>
        <end position="129"/>
    </location>
</feature>
<keyword evidence="9 13" id="KW-0472">Membrane</keyword>
<reference evidence="14 15" key="1">
    <citation type="journal article" date="2015" name="Genome Announc.">
        <title>Expanding the biotechnology potential of lactobacilli through comparative genomics of 213 strains and associated genera.</title>
        <authorList>
            <person name="Sun Z."/>
            <person name="Harris H.M."/>
            <person name="McCann A."/>
            <person name="Guo C."/>
            <person name="Argimon S."/>
            <person name="Zhang W."/>
            <person name="Yang X."/>
            <person name="Jeffery I.B."/>
            <person name="Cooney J.C."/>
            <person name="Kagawa T.F."/>
            <person name="Liu W."/>
            <person name="Song Y."/>
            <person name="Salvetti E."/>
            <person name="Wrobel A."/>
            <person name="Rasinkangas P."/>
            <person name="Parkhill J."/>
            <person name="Rea M.C."/>
            <person name="O'Sullivan O."/>
            <person name="Ritari J."/>
            <person name="Douillard F.P."/>
            <person name="Paul Ross R."/>
            <person name="Yang R."/>
            <person name="Briner A.E."/>
            <person name="Felis G.E."/>
            <person name="de Vos W.M."/>
            <person name="Barrangou R."/>
            <person name="Klaenhammer T.R."/>
            <person name="Caufield P.W."/>
            <person name="Cui Y."/>
            <person name="Zhang H."/>
            <person name="O'Toole P.W."/>
        </authorList>
    </citation>
    <scope>NUCLEOTIDE SEQUENCE [LARGE SCALE GENOMIC DNA]</scope>
    <source>
        <strain evidence="14 15">DSM 18390</strain>
    </source>
</reference>
<dbReference type="InterPro" id="IPR037294">
    <property type="entry name" value="ABC_BtuC-like"/>
</dbReference>
<dbReference type="GO" id="GO:0033214">
    <property type="term" value="P:siderophore-iron import into cell"/>
    <property type="evidence" value="ECO:0007669"/>
    <property type="project" value="TreeGrafter"/>
</dbReference>
<evidence type="ECO:0000256" key="2">
    <source>
        <dbReference type="ARBA" id="ARBA00007935"/>
    </source>
</evidence>
<dbReference type="PANTHER" id="PTHR30472">
    <property type="entry name" value="FERRIC ENTEROBACTIN TRANSPORT SYSTEM PERMEASE PROTEIN"/>
    <property type="match status" value="1"/>
</dbReference>
<evidence type="ECO:0000256" key="6">
    <source>
        <dbReference type="ARBA" id="ARBA00022692"/>
    </source>
</evidence>
<dbReference type="EMBL" id="AZFZ01000008">
    <property type="protein sequence ID" value="KRM44922.1"/>
    <property type="molecule type" value="Genomic_DNA"/>
</dbReference>